<proteinExistence type="predicted"/>
<reference evidence="3" key="2">
    <citation type="submission" date="2016-06" db="UniProtKB">
        <authorList>
            <consortium name="WormBaseParasite"/>
        </authorList>
    </citation>
    <scope>IDENTIFICATION</scope>
</reference>
<feature type="chain" id="PRO_5008147672" evidence="1">
    <location>
        <begin position="25"/>
        <end position="136"/>
    </location>
</feature>
<dbReference type="AlphaFoldDB" id="A0A183CIB8"/>
<name>A0A183CIB8_GLOPA</name>
<evidence type="ECO:0000313" key="2">
    <source>
        <dbReference type="Proteomes" id="UP000050741"/>
    </source>
</evidence>
<dbReference type="WBParaSite" id="GPLIN_001262400">
    <property type="protein sequence ID" value="GPLIN_001262400"/>
    <property type="gene ID" value="GPLIN_001262400"/>
</dbReference>
<evidence type="ECO:0000313" key="3">
    <source>
        <dbReference type="WBParaSite" id="GPLIN_001262400"/>
    </source>
</evidence>
<accession>A0A183CIB8</accession>
<evidence type="ECO:0000256" key="1">
    <source>
        <dbReference type="SAM" id="SignalP"/>
    </source>
</evidence>
<keyword evidence="2" id="KW-1185">Reference proteome</keyword>
<keyword evidence="1" id="KW-0732">Signal</keyword>
<sequence length="136" mass="14913">MGQKVGQTFLFSLIAVLTLSAALSADGSHPQKELLTSCSLVENPAEAKKCRQGVSDAKVARLRKEGSEEICVAEGFCGKDELQGLREKLDWMEKRIDGRKQKFEKGLRPIPPVVLGRPEKTVRANKTNTNQTTNGC</sequence>
<dbReference type="Proteomes" id="UP000050741">
    <property type="component" value="Unassembled WGS sequence"/>
</dbReference>
<feature type="signal peptide" evidence="1">
    <location>
        <begin position="1"/>
        <end position="24"/>
    </location>
</feature>
<protein>
    <submittedName>
        <fullName evidence="3">Secreted protein</fullName>
    </submittedName>
</protein>
<organism evidence="2 3">
    <name type="scientific">Globodera pallida</name>
    <name type="common">Potato cyst nematode worm</name>
    <name type="synonym">Heterodera pallida</name>
    <dbReference type="NCBI Taxonomy" id="36090"/>
    <lineage>
        <taxon>Eukaryota</taxon>
        <taxon>Metazoa</taxon>
        <taxon>Ecdysozoa</taxon>
        <taxon>Nematoda</taxon>
        <taxon>Chromadorea</taxon>
        <taxon>Rhabditida</taxon>
        <taxon>Tylenchina</taxon>
        <taxon>Tylenchomorpha</taxon>
        <taxon>Tylenchoidea</taxon>
        <taxon>Heteroderidae</taxon>
        <taxon>Heteroderinae</taxon>
        <taxon>Globodera</taxon>
    </lineage>
</organism>
<reference evidence="2" key="1">
    <citation type="submission" date="2014-05" db="EMBL/GenBank/DDBJ databases">
        <title>The genome and life-stage specific transcriptomes of Globodera pallida elucidate key aspects of plant parasitism by a cyst nematode.</title>
        <authorList>
            <person name="Cotton J.A."/>
            <person name="Lilley C.J."/>
            <person name="Jones L.M."/>
            <person name="Kikuchi T."/>
            <person name="Reid A.J."/>
            <person name="Thorpe P."/>
            <person name="Tsai I.J."/>
            <person name="Beasley H."/>
            <person name="Blok V."/>
            <person name="Cock P.J.A."/>
            <person name="Van den Akker S.E."/>
            <person name="Holroyd N."/>
            <person name="Hunt M."/>
            <person name="Mantelin S."/>
            <person name="Naghra H."/>
            <person name="Pain A."/>
            <person name="Palomares-Rius J.E."/>
            <person name="Zarowiecki M."/>
            <person name="Berriman M."/>
            <person name="Jones J.T."/>
            <person name="Urwin P.E."/>
        </authorList>
    </citation>
    <scope>NUCLEOTIDE SEQUENCE [LARGE SCALE GENOMIC DNA]</scope>
    <source>
        <strain evidence="2">Lindley</strain>
    </source>
</reference>